<dbReference type="InterPro" id="IPR003439">
    <property type="entry name" value="ABC_transporter-like_ATP-bd"/>
</dbReference>
<evidence type="ECO:0000256" key="4">
    <source>
        <dbReference type="ARBA" id="ARBA00022840"/>
    </source>
</evidence>
<evidence type="ECO:0000313" key="8">
    <source>
        <dbReference type="EMBL" id="ABM04726.1"/>
    </source>
</evidence>
<dbReference type="NCBIfam" id="NF010061">
    <property type="entry name" value="PRK13538.1"/>
    <property type="match status" value="1"/>
</dbReference>
<keyword evidence="6" id="KW-0472">Membrane</keyword>
<dbReference type="PROSITE" id="PS50893">
    <property type="entry name" value="ABC_TRANSPORTER_2"/>
    <property type="match status" value="1"/>
</dbReference>
<protein>
    <submittedName>
        <fullName evidence="8">Heme exporter protein CcmA</fullName>
    </submittedName>
</protein>
<keyword evidence="4" id="KW-0067">ATP-binding</keyword>
<name>A1SZ11_PSYIN</name>
<dbReference type="KEGG" id="pin:Ping_3024"/>
<dbReference type="GO" id="GO:0016887">
    <property type="term" value="F:ATP hydrolysis activity"/>
    <property type="evidence" value="ECO:0007669"/>
    <property type="project" value="InterPro"/>
</dbReference>
<dbReference type="InterPro" id="IPR003593">
    <property type="entry name" value="AAA+_ATPase"/>
</dbReference>
<gene>
    <name evidence="8" type="ordered locus">Ping_3024</name>
</gene>
<dbReference type="AlphaFoldDB" id="A1SZ11"/>
<evidence type="ECO:0000256" key="1">
    <source>
        <dbReference type="ARBA" id="ARBA00022448"/>
    </source>
</evidence>
<sequence length="212" mass="23742">MLHCKMLTVVREDRILFKDLSFTIKPGEIVQIEGPNGVGKTSLFRLLIGLSTPYSGDIFWQGSSIDKDREFFYQQLLYLGHKSGIKPELTPLENLQFFQTLHAAEQDIDLWFVLAQVGLAGYEDVTTAQLSAGQQRRVALARLWINKCPLWVLDEPFTAIDKSGIAVLESLFIKHAEKGGIVLLTTHQDLRLDASLLRKIQLGGVAAGEEYV</sequence>
<dbReference type="Proteomes" id="UP000000639">
    <property type="component" value="Chromosome"/>
</dbReference>
<keyword evidence="9" id="KW-1185">Reference proteome</keyword>
<keyword evidence="1" id="KW-0813">Transport</keyword>
<accession>A1SZ11</accession>
<keyword evidence="3" id="KW-0201">Cytochrome c-type biogenesis</keyword>
<dbReference type="InterPro" id="IPR027417">
    <property type="entry name" value="P-loop_NTPase"/>
</dbReference>
<organism evidence="8 9">
    <name type="scientific">Psychromonas ingrahamii (strain DSM 17664 / CCUG 51855 / 37)</name>
    <dbReference type="NCBI Taxonomy" id="357804"/>
    <lineage>
        <taxon>Bacteria</taxon>
        <taxon>Pseudomonadati</taxon>
        <taxon>Pseudomonadota</taxon>
        <taxon>Gammaproteobacteria</taxon>
        <taxon>Alteromonadales</taxon>
        <taxon>Psychromonadaceae</taxon>
        <taxon>Psychromonas</taxon>
    </lineage>
</organism>
<dbReference type="HOGENOM" id="CLU_000604_1_2_6"/>
<reference evidence="8 9" key="1">
    <citation type="submission" date="2007-01" db="EMBL/GenBank/DDBJ databases">
        <title>Complete sequence of Psychromonas ingrahamii 37.</title>
        <authorList>
            <consortium name="US DOE Joint Genome Institute"/>
            <person name="Copeland A."/>
            <person name="Lucas S."/>
            <person name="Lapidus A."/>
            <person name="Barry K."/>
            <person name="Detter J.C."/>
            <person name="Glavina del Rio T."/>
            <person name="Hammon N."/>
            <person name="Israni S."/>
            <person name="Dalin E."/>
            <person name="Tice H."/>
            <person name="Pitluck S."/>
            <person name="Thompson L.S."/>
            <person name="Brettin T."/>
            <person name="Bruce D."/>
            <person name="Han C."/>
            <person name="Tapia R."/>
            <person name="Schmutz J."/>
            <person name="Larimer F."/>
            <person name="Land M."/>
            <person name="Hauser L."/>
            <person name="Kyrpides N."/>
            <person name="Ivanova N."/>
            <person name="Staley J."/>
            <person name="Richardson P."/>
        </authorList>
    </citation>
    <scope>NUCLEOTIDE SEQUENCE [LARGE SCALE GENOMIC DNA]</scope>
    <source>
        <strain evidence="8 9">37</strain>
    </source>
</reference>
<keyword evidence="2" id="KW-0547">Nucleotide-binding</keyword>
<feature type="domain" description="ABC transporter" evidence="7">
    <location>
        <begin position="2"/>
        <end position="212"/>
    </location>
</feature>
<dbReference type="Pfam" id="PF00005">
    <property type="entry name" value="ABC_tran"/>
    <property type="match status" value="1"/>
</dbReference>
<dbReference type="GO" id="GO:0005524">
    <property type="term" value="F:ATP binding"/>
    <property type="evidence" value="ECO:0007669"/>
    <property type="project" value="UniProtKB-KW"/>
</dbReference>
<dbReference type="SUPFAM" id="SSF52540">
    <property type="entry name" value="P-loop containing nucleoside triphosphate hydrolases"/>
    <property type="match status" value="1"/>
</dbReference>
<proteinExistence type="predicted"/>
<dbReference type="RefSeq" id="WP_011771280.1">
    <property type="nucleotide sequence ID" value="NC_008709.1"/>
</dbReference>
<keyword evidence="5" id="KW-1278">Translocase</keyword>
<evidence type="ECO:0000259" key="7">
    <source>
        <dbReference type="PROSITE" id="PS50893"/>
    </source>
</evidence>
<dbReference type="GO" id="GO:0022857">
    <property type="term" value="F:transmembrane transporter activity"/>
    <property type="evidence" value="ECO:0007669"/>
    <property type="project" value="InterPro"/>
</dbReference>
<dbReference type="PROSITE" id="PS00211">
    <property type="entry name" value="ABC_TRANSPORTER_1"/>
    <property type="match status" value="1"/>
</dbReference>
<dbReference type="PANTHER" id="PTHR43499">
    <property type="entry name" value="ABC TRANSPORTER I FAMILY MEMBER 1"/>
    <property type="match status" value="1"/>
</dbReference>
<evidence type="ECO:0000313" key="9">
    <source>
        <dbReference type="Proteomes" id="UP000000639"/>
    </source>
</evidence>
<evidence type="ECO:0000256" key="6">
    <source>
        <dbReference type="ARBA" id="ARBA00023136"/>
    </source>
</evidence>
<dbReference type="NCBIfam" id="TIGR01189">
    <property type="entry name" value="ccmA"/>
    <property type="match status" value="1"/>
</dbReference>
<dbReference type="CDD" id="cd03231">
    <property type="entry name" value="ABC_CcmA_heme_exporter"/>
    <property type="match status" value="1"/>
</dbReference>
<dbReference type="PANTHER" id="PTHR43499:SF1">
    <property type="entry name" value="ABC TRANSPORTER I FAMILY MEMBER 1"/>
    <property type="match status" value="1"/>
</dbReference>
<dbReference type="InterPro" id="IPR005895">
    <property type="entry name" value="ABC_transptr_haem_export_CcmA"/>
</dbReference>
<dbReference type="STRING" id="357804.Ping_3024"/>
<dbReference type="Gene3D" id="3.40.50.300">
    <property type="entry name" value="P-loop containing nucleotide triphosphate hydrolases"/>
    <property type="match status" value="1"/>
</dbReference>
<dbReference type="eggNOG" id="COG4133">
    <property type="taxonomic scope" value="Bacteria"/>
</dbReference>
<dbReference type="EMBL" id="CP000510">
    <property type="protein sequence ID" value="ABM04726.1"/>
    <property type="molecule type" value="Genomic_DNA"/>
</dbReference>
<evidence type="ECO:0000256" key="5">
    <source>
        <dbReference type="ARBA" id="ARBA00022967"/>
    </source>
</evidence>
<dbReference type="SMART" id="SM00382">
    <property type="entry name" value="AAA"/>
    <property type="match status" value="1"/>
</dbReference>
<dbReference type="InterPro" id="IPR017871">
    <property type="entry name" value="ABC_transporter-like_CS"/>
</dbReference>
<dbReference type="OrthoDB" id="9800654at2"/>
<dbReference type="GO" id="GO:0017004">
    <property type="term" value="P:cytochrome complex assembly"/>
    <property type="evidence" value="ECO:0007669"/>
    <property type="project" value="UniProtKB-KW"/>
</dbReference>
<evidence type="ECO:0000256" key="2">
    <source>
        <dbReference type="ARBA" id="ARBA00022741"/>
    </source>
</evidence>
<evidence type="ECO:0000256" key="3">
    <source>
        <dbReference type="ARBA" id="ARBA00022748"/>
    </source>
</evidence>